<keyword evidence="2 8" id="KW-0863">Zinc-finger</keyword>
<sequence>MKASLEEEIRQKSSSSGRTKQNNNGDHCEQELGGLKCPRCDSTNTKFCYYNNYSLTQPRHFCKTCRRYWTKGGALRNVPIGGGCRKTKKLKSSSSSSSSVTAAAPLPDHSSLAFKFFAGISPPPPLPSVDFGAIGGEGSCLHLASSIESLSSLNQDLHWKLQQQRLAMIFGDQEQQQQSQNKDYQNHNFIQPILFHNLHHQKSAAPSTTTSTISDQWFFPNQVTATNNIASRSVDDESGWNNNNNANHGGIQAWEDLHHFTAFP</sequence>
<evidence type="ECO:0000259" key="11">
    <source>
        <dbReference type="PROSITE" id="PS50884"/>
    </source>
</evidence>
<protein>
    <recommendedName>
        <fullName evidence="9">Dof zinc finger protein</fullName>
    </recommendedName>
</protein>
<evidence type="ECO:0000256" key="2">
    <source>
        <dbReference type="ARBA" id="ARBA00022771"/>
    </source>
</evidence>
<evidence type="ECO:0000256" key="3">
    <source>
        <dbReference type="ARBA" id="ARBA00022833"/>
    </source>
</evidence>
<keyword evidence="13" id="KW-1185">Reference proteome</keyword>
<organism evidence="12 13">
    <name type="scientific">Citrullus colocynthis</name>
    <name type="common">colocynth</name>
    <dbReference type="NCBI Taxonomy" id="252529"/>
    <lineage>
        <taxon>Eukaryota</taxon>
        <taxon>Viridiplantae</taxon>
        <taxon>Streptophyta</taxon>
        <taxon>Embryophyta</taxon>
        <taxon>Tracheophyta</taxon>
        <taxon>Spermatophyta</taxon>
        <taxon>Magnoliopsida</taxon>
        <taxon>eudicotyledons</taxon>
        <taxon>Gunneridae</taxon>
        <taxon>Pentapetalae</taxon>
        <taxon>rosids</taxon>
        <taxon>fabids</taxon>
        <taxon>Cucurbitales</taxon>
        <taxon>Cucurbitaceae</taxon>
        <taxon>Benincaseae</taxon>
        <taxon>Citrullus</taxon>
    </lineage>
</organism>
<keyword evidence="7 8" id="KW-0539">Nucleus</keyword>
<keyword evidence="5 8" id="KW-0238">DNA-binding</keyword>
<comment type="subcellular location">
    <subcellularLocation>
        <location evidence="8 9">Nucleus</location>
    </subcellularLocation>
</comment>
<dbReference type="Proteomes" id="UP001642487">
    <property type="component" value="Chromosome 5"/>
</dbReference>
<dbReference type="PANTHER" id="PTHR31992:SF313">
    <property type="entry name" value="DOF ZINC FINGER PROTEIN DOF5.7"/>
    <property type="match status" value="1"/>
</dbReference>
<feature type="compositionally biased region" description="Basic and acidic residues" evidence="10">
    <location>
        <begin position="1"/>
        <end position="11"/>
    </location>
</feature>
<accession>A0ABP0YNU8</accession>
<evidence type="ECO:0000256" key="9">
    <source>
        <dbReference type="RuleBase" id="RU369094"/>
    </source>
</evidence>
<evidence type="ECO:0000256" key="1">
    <source>
        <dbReference type="ARBA" id="ARBA00022723"/>
    </source>
</evidence>
<evidence type="ECO:0000313" key="13">
    <source>
        <dbReference type="Proteomes" id="UP001642487"/>
    </source>
</evidence>
<proteinExistence type="predicted"/>
<comment type="function">
    <text evidence="9">Transcription factor that binds specifically to a 5'-AA[AG]G-3' consensus core sequence.</text>
</comment>
<dbReference type="PANTHER" id="PTHR31992">
    <property type="entry name" value="DOF ZINC FINGER PROTEIN DOF1.4-RELATED"/>
    <property type="match status" value="1"/>
</dbReference>
<evidence type="ECO:0000256" key="6">
    <source>
        <dbReference type="ARBA" id="ARBA00023163"/>
    </source>
</evidence>
<feature type="domain" description="Dof-type" evidence="11">
    <location>
        <begin position="35"/>
        <end position="89"/>
    </location>
</feature>
<evidence type="ECO:0000256" key="7">
    <source>
        <dbReference type="ARBA" id="ARBA00023242"/>
    </source>
</evidence>
<dbReference type="PROSITE" id="PS01361">
    <property type="entry name" value="ZF_DOF_1"/>
    <property type="match status" value="1"/>
</dbReference>
<keyword evidence="4 9" id="KW-0805">Transcription regulation</keyword>
<reference evidence="12 13" key="1">
    <citation type="submission" date="2024-03" db="EMBL/GenBank/DDBJ databases">
        <authorList>
            <person name="Gkanogiannis A."/>
            <person name="Becerra Lopez-Lavalle L."/>
        </authorList>
    </citation>
    <scope>NUCLEOTIDE SEQUENCE [LARGE SCALE GENOMIC DNA]</scope>
</reference>
<keyword evidence="6 9" id="KW-0804">Transcription</keyword>
<dbReference type="EMBL" id="OZ021739">
    <property type="protein sequence ID" value="CAK9322044.1"/>
    <property type="molecule type" value="Genomic_DNA"/>
</dbReference>
<evidence type="ECO:0000256" key="5">
    <source>
        <dbReference type="ARBA" id="ARBA00023125"/>
    </source>
</evidence>
<dbReference type="InterPro" id="IPR045174">
    <property type="entry name" value="Dof"/>
</dbReference>
<evidence type="ECO:0000256" key="10">
    <source>
        <dbReference type="SAM" id="MobiDB-lite"/>
    </source>
</evidence>
<evidence type="ECO:0000256" key="4">
    <source>
        <dbReference type="ARBA" id="ARBA00023015"/>
    </source>
</evidence>
<keyword evidence="3 9" id="KW-0862">Zinc</keyword>
<dbReference type="Pfam" id="PF02701">
    <property type="entry name" value="Zn_ribbon_Dof"/>
    <property type="match status" value="1"/>
</dbReference>
<feature type="compositionally biased region" description="Polar residues" evidence="10">
    <location>
        <begin position="12"/>
        <end position="25"/>
    </location>
</feature>
<dbReference type="InterPro" id="IPR003851">
    <property type="entry name" value="Znf_Dof"/>
</dbReference>
<keyword evidence="1 9" id="KW-0479">Metal-binding</keyword>
<gene>
    <name evidence="12" type="ORF">CITCOLO1_LOCUS14154</name>
</gene>
<dbReference type="PROSITE" id="PS50884">
    <property type="entry name" value="ZF_DOF_2"/>
    <property type="match status" value="1"/>
</dbReference>
<name>A0ABP0YNU8_9ROSI</name>
<evidence type="ECO:0000313" key="12">
    <source>
        <dbReference type="EMBL" id="CAK9322044.1"/>
    </source>
</evidence>
<feature type="region of interest" description="Disordered" evidence="10">
    <location>
        <begin position="1"/>
        <end position="25"/>
    </location>
</feature>
<evidence type="ECO:0000256" key="8">
    <source>
        <dbReference type="PROSITE-ProRule" id="PRU00071"/>
    </source>
</evidence>